<dbReference type="Proteomes" id="UP000515734">
    <property type="component" value="Chromosome"/>
</dbReference>
<evidence type="ECO:0000313" key="3">
    <source>
        <dbReference type="Proteomes" id="UP000515734"/>
    </source>
</evidence>
<accession>A0A6S6NYD8</accession>
<name>A0A6S6NYD8_9MYCO</name>
<proteinExistence type="predicted"/>
<dbReference type="AlphaFoldDB" id="A0A6S6NYD8"/>
<feature type="signal peptide" evidence="1">
    <location>
        <begin position="1"/>
        <end position="27"/>
    </location>
</feature>
<evidence type="ECO:0008006" key="4">
    <source>
        <dbReference type="Google" id="ProtNLM"/>
    </source>
</evidence>
<evidence type="ECO:0000256" key="1">
    <source>
        <dbReference type="SAM" id="SignalP"/>
    </source>
</evidence>
<sequence length="170" mass="18222">MRVLRMVTTVGALAAAASLTHSATAAASDEEWGLNGTYSATSNGEWAKKNEVFRDEATVRATWTIETVCSYPTECTGTVRSDQGWEAPIYKKGGIWYVKHTVPRWEPCPDGSAADGLQVFRFVPTVPDGSMTDPASTTLVGEDQTTGPSGACGISRPLFITMPFKLVKLG</sequence>
<feature type="chain" id="PRO_5038951170" description="Secreted protein" evidence="1">
    <location>
        <begin position="28"/>
        <end position="170"/>
    </location>
</feature>
<dbReference type="EMBL" id="AP023287">
    <property type="protein sequence ID" value="BCI51045.1"/>
    <property type="molecule type" value="Genomic_DNA"/>
</dbReference>
<organism evidence="2 3">
    <name type="scientific">Mycolicibacterium litorale</name>
    <dbReference type="NCBI Taxonomy" id="758802"/>
    <lineage>
        <taxon>Bacteria</taxon>
        <taxon>Bacillati</taxon>
        <taxon>Actinomycetota</taxon>
        <taxon>Actinomycetes</taxon>
        <taxon>Mycobacteriales</taxon>
        <taxon>Mycobacteriaceae</taxon>
        <taxon>Mycolicibacterium</taxon>
    </lineage>
</organism>
<keyword evidence="1" id="KW-0732">Signal</keyword>
<gene>
    <name evidence="2" type="ORF">NIIDNTM18_03230</name>
</gene>
<reference evidence="2 3" key="1">
    <citation type="submission" date="2020-07" db="EMBL/GenBank/DDBJ databases">
        <title>Complete genome sequence of Mycolicibacterium litorale like strain isolated from cardiac implantable electronic device infection.</title>
        <authorList>
            <person name="Fukano H."/>
            <person name="Miyama H."/>
            <person name="Hoshino Y."/>
        </authorList>
    </citation>
    <scope>NUCLEOTIDE SEQUENCE [LARGE SCALE GENOMIC DNA]</scope>
    <source>
        <strain evidence="2 3">NIIDNTM18</strain>
    </source>
</reference>
<evidence type="ECO:0000313" key="2">
    <source>
        <dbReference type="EMBL" id="BCI51045.1"/>
    </source>
</evidence>
<protein>
    <recommendedName>
        <fullName evidence="4">Secreted protein</fullName>
    </recommendedName>
</protein>